<dbReference type="InterPro" id="IPR006868">
    <property type="entry name" value="DUF630"/>
</dbReference>
<dbReference type="EMBL" id="CM017887">
    <property type="protein sequence ID" value="KAG1370920.1"/>
    <property type="molecule type" value="Genomic_DNA"/>
</dbReference>
<protein>
    <submittedName>
        <fullName evidence="4">Putative nitrate regulatory gene2 protein</fullName>
    </submittedName>
</protein>
<dbReference type="PANTHER" id="PTHR21450:SF6">
    <property type="entry name" value="EXPRESSED PROTEIN"/>
    <property type="match status" value="1"/>
</dbReference>
<reference evidence="4" key="2">
    <citation type="submission" date="2019-07" db="EMBL/GenBank/DDBJ databases">
        <authorList>
            <person name="Yang Y."/>
            <person name="Bocs S."/>
            <person name="Baudouin L."/>
        </authorList>
    </citation>
    <scope>NUCLEOTIDE SEQUENCE</scope>
    <source>
        <tissue evidence="4">Spear leaf of Hainan Tall coconut</tissue>
    </source>
</reference>
<evidence type="ECO:0000259" key="2">
    <source>
        <dbReference type="Pfam" id="PF04782"/>
    </source>
</evidence>
<evidence type="ECO:0000313" key="5">
    <source>
        <dbReference type="Proteomes" id="UP000797356"/>
    </source>
</evidence>
<organism evidence="4 5">
    <name type="scientific">Cocos nucifera</name>
    <name type="common">Coconut palm</name>
    <dbReference type="NCBI Taxonomy" id="13894"/>
    <lineage>
        <taxon>Eukaryota</taxon>
        <taxon>Viridiplantae</taxon>
        <taxon>Streptophyta</taxon>
        <taxon>Embryophyta</taxon>
        <taxon>Tracheophyta</taxon>
        <taxon>Spermatophyta</taxon>
        <taxon>Magnoliopsida</taxon>
        <taxon>Liliopsida</taxon>
        <taxon>Arecaceae</taxon>
        <taxon>Arecoideae</taxon>
        <taxon>Cocoseae</taxon>
        <taxon>Attaleinae</taxon>
        <taxon>Cocos</taxon>
    </lineage>
</organism>
<feature type="domain" description="DUF632" evidence="2">
    <location>
        <begin position="333"/>
        <end position="372"/>
    </location>
</feature>
<evidence type="ECO:0000259" key="3">
    <source>
        <dbReference type="Pfam" id="PF04783"/>
    </source>
</evidence>
<feature type="domain" description="DUF630" evidence="3">
    <location>
        <begin position="1"/>
        <end position="59"/>
    </location>
</feature>
<comment type="caution">
    <text evidence="4">The sequence shown here is derived from an EMBL/GenBank/DDBJ whole genome shotgun (WGS) entry which is preliminary data.</text>
</comment>
<evidence type="ECO:0000313" key="4">
    <source>
        <dbReference type="EMBL" id="KAG1370920.1"/>
    </source>
</evidence>
<name>A0A8K0IXQ0_COCNU</name>
<proteinExistence type="predicted"/>
<feature type="region of interest" description="Disordered" evidence="1">
    <location>
        <begin position="289"/>
        <end position="310"/>
    </location>
</feature>
<reference evidence="4" key="1">
    <citation type="journal article" date="2017" name="Gigascience">
        <title>The genome draft of coconut (Cocos nucifera).</title>
        <authorList>
            <person name="Xiao Y."/>
            <person name="Xu P."/>
            <person name="Fan H."/>
            <person name="Baudouin L."/>
            <person name="Xia W."/>
            <person name="Bocs S."/>
            <person name="Xu J."/>
            <person name="Li Q."/>
            <person name="Guo A."/>
            <person name="Zhou L."/>
            <person name="Li J."/>
            <person name="Wu Y."/>
            <person name="Ma Z."/>
            <person name="Armero A."/>
            <person name="Issali A.E."/>
            <person name="Liu N."/>
            <person name="Peng M."/>
            <person name="Yang Y."/>
        </authorList>
    </citation>
    <scope>NUCLEOTIDE SEQUENCE</scope>
    <source>
        <tissue evidence="4">Spear leaf of Hainan Tall coconut</tissue>
    </source>
</reference>
<gene>
    <name evidence="4" type="ORF">COCNU_16G000140</name>
</gene>
<accession>A0A8K0IXQ0</accession>
<dbReference type="PANTHER" id="PTHR21450">
    <property type="entry name" value="PROTEIN ALTERED PHOSPHATE STARVATION RESPONSE 1"/>
    <property type="match status" value="1"/>
</dbReference>
<dbReference type="AlphaFoldDB" id="A0A8K0IXQ0"/>
<dbReference type="InterPro" id="IPR006867">
    <property type="entry name" value="DUF632"/>
</dbReference>
<dbReference type="Proteomes" id="UP000797356">
    <property type="component" value="Chromosome 16"/>
</dbReference>
<dbReference type="Pfam" id="PF04783">
    <property type="entry name" value="DUF630"/>
    <property type="match status" value="1"/>
</dbReference>
<feature type="region of interest" description="Disordered" evidence="1">
    <location>
        <begin position="152"/>
        <end position="173"/>
    </location>
</feature>
<sequence>MGVSSSKIEDDKALLLCRDRKHFVKQALDGRCSLAAAHVSYIHSLRNTGIALRKFVEPEAPIESSLYTSTSATPEPLALTDKSISQFSNSSPCLSQHVDVGESFSPVPSPLSSGRFHVNHMKLGRNFSTTVEEKLPIPVIATLETSMTPKRVISHSDENSSFESPSPPPGTPPWDYFGLFHPIDNQLSFQDGRELDHCLDNADDIRHLREEEGIPELEEEAEKASTNGRDDFADSEDDFEQPPSEPLVRMFKNRNIIQNHHLTNDSAIPSVESVASETEQQNGEKNLIADGMQGTDETPELTPSKMASSAVTPINEKVKEPALEIKLQSKDFFSCVKEIEDLFLKASDSGREVPRMLEANKVHFRPLFPEEIGQHCTVLNKILRTALLKELLINYMNKILIIYLKK</sequence>
<keyword evidence="5" id="KW-1185">Reference proteome</keyword>
<dbReference type="Pfam" id="PF04782">
    <property type="entry name" value="DUF632"/>
    <property type="match status" value="1"/>
</dbReference>
<evidence type="ECO:0000256" key="1">
    <source>
        <dbReference type="SAM" id="MobiDB-lite"/>
    </source>
</evidence>
<feature type="region of interest" description="Disordered" evidence="1">
    <location>
        <begin position="211"/>
        <end position="244"/>
    </location>
</feature>
<dbReference type="OrthoDB" id="694308at2759"/>